<sequence length="31" mass="3930">MTKEVFFKRNNGYIYKKRTREYKFEKAENPI</sequence>
<dbReference type="EMBL" id="JH794291">
    <property type="protein sequence ID" value="ELQ64112.1"/>
    <property type="molecule type" value="Genomic_DNA"/>
</dbReference>
<organism>
    <name type="scientific">Pyricularia oryzae (strain P131)</name>
    <name type="common">Rice blast fungus</name>
    <name type="synonym">Magnaporthe oryzae</name>
    <dbReference type="NCBI Taxonomy" id="1143193"/>
    <lineage>
        <taxon>Eukaryota</taxon>
        <taxon>Fungi</taxon>
        <taxon>Dikarya</taxon>
        <taxon>Ascomycota</taxon>
        <taxon>Pezizomycotina</taxon>
        <taxon>Sordariomycetes</taxon>
        <taxon>Sordariomycetidae</taxon>
        <taxon>Magnaporthales</taxon>
        <taxon>Pyriculariaceae</taxon>
        <taxon>Pyricularia</taxon>
    </lineage>
</organism>
<reference evidence="1" key="1">
    <citation type="journal article" date="2012" name="PLoS Genet.">
        <title>Comparative analysis of the genomes of two field isolates of the rice blast fungus Magnaporthe oryzae.</title>
        <authorList>
            <person name="Xue M."/>
            <person name="Yang J."/>
            <person name="Li Z."/>
            <person name="Hu S."/>
            <person name="Yao N."/>
            <person name="Dean R.A."/>
            <person name="Zhao W."/>
            <person name="Shen M."/>
            <person name="Zhang H."/>
            <person name="Li C."/>
            <person name="Liu L."/>
            <person name="Cao L."/>
            <person name="Xu X."/>
            <person name="Xing Y."/>
            <person name="Hsiang T."/>
            <person name="Zhang Z."/>
            <person name="Xu J.R."/>
            <person name="Peng Y.L."/>
        </authorList>
    </citation>
    <scope>NUCLEOTIDE SEQUENCE [LARGE SCALE GENOMIC DNA]</scope>
    <source>
        <strain evidence="1">P131</strain>
    </source>
</reference>
<dbReference type="AlphaFoldDB" id="L7J7D2"/>
<gene>
    <name evidence="1" type="ORF">OOW_P131scaffold00773g1</name>
</gene>
<accession>L7J7D2</accession>
<name>L7J7D2_PYRO1</name>
<proteinExistence type="predicted"/>
<evidence type="ECO:0000313" key="1">
    <source>
        <dbReference type="EMBL" id="ELQ64112.1"/>
    </source>
</evidence>
<protein>
    <submittedName>
        <fullName evidence="1">Uncharacterized protein</fullName>
    </submittedName>
</protein>